<proteinExistence type="predicted"/>
<dbReference type="EMBL" id="MU276163">
    <property type="protein sequence ID" value="KAI0040842.1"/>
    <property type="molecule type" value="Genomic_DNA"/>
</dbReference>
<evidence type="ECO:0000313" key="1">
    <source>
        <dbReference type="EMBL" id="KAI0040842.1"/>
    </source>
</evidence>
<sequence>MQSHIALEIDAPPRGIIVVEIVVSPEQLVSFGSWQPALTAGPENSVWRALTQPSSVSTGDSTWRSATHPITAPTDDVRSAVPSRHPAEPTASEATTSVSAVPSSHPAEPTASDATTGPTPNHRAVIVKLRLPDGTNPGAAVTFQEQLGVLVG</sequence>
<name>A0ACB8RAB8_9AGAM</name>
<accession>A0ACB8RAB8</accession>
<reference evidence="1" key="2">
    <citation type="journal article" date="2022" name="New Phytol.">
        <title>Evolutionary transition to the ectomycorrhizal habit in the genomes of a hyperdiverse lineage of mushroom-forming fungi.</title>
        <authorList>
            <person name="Looney B."/>
            <person name="Miyauchi S."/>
            <person name="Morin E."/>
            <person name="Drula E."/>
            <person name="Courty P.E."/>
            <person name="Kohler A."/>
            <person name="Kuo A."/>
            <person name="LaButti K."/>
            <person name="Pangilinan J."/>
            <person name="Lipzen A."/>
            <person name="Riley R."/>
            <person name="Andreopoulos W."/>
            <person name="He G."/>
            <person name="Johnson J."/>
            <person name="Nolan M."/>
            <person name="Tritt A."/>
            <person name="Barry K.W."/>
            <person name="Grigoriev I.V."/>
            <person name="Nagy L.G."/>
            <person name="Hibbett D."/>
            <person name="Henrissat B."/>
            <person name="Matheny P.B."/>
            <person name="Labbe J."/>
            <person name="Martin F.M."/>
        </authorList>
    </citation>
    <scope>NUCLEOTIDE SEQUENCE</scope>
    <source>
        <strain evidence="1">FP105234-sp</strain>
    </source>
</reference>
<reference evidence="1" key="1">
    <citation type="submission" date="2021-02" db="EMBL/GenBank/DDBJ databases">
        <authorList>
            <consortium name="DOE Joint Genome Institute"/>
            <person name="Ahrendt S."/>
            <person name="Looney B.P."/>
            <person name="Miyauchi S."/>
            <person name="Morin E."/>
            <person name="Drula E."/>
            <person name="Courty P.E."/>
            <person name="Chicoki N."/>
            <person name="Fauchery L."/>
            <person name="Kohler A."/>
            <person name="Kuo A."/>
            <person name="Labutti K."/>
            <person name="Pangilinan J."/>
            <person name="Lipzen A."/>
            <person name="Riley R."/>
            <person name="Andreopoulos W."/>
            <person name="He G."/>
            <person name="Johnson J."/>
            <person name="Barry K.W."/>
            <person name="Grigoriev I.V."/>
            <person name="Nagy L."/>
            <person name="Hibbett D."/>
            <person name="Henrissat B."/>
            <person name="Matheny P.B."/>
            <person name="Labbe J."/>
            <person name="Martin F."/>
        </authorList>
    </citation>
    <scope>NUCLEOTIDE SEQUENCE</scope>
    <source>
        <strain evidence="1">FP105234-sp</strain>
    </source>
</reference>
<protein>
    <submittedName>
        <fullName evidence="1">Uncharacterized protein</fullName>
    </submittedName>
</protein>
<evidence type="ECO:0000313" key="2">
    <source>
        <dbReference type="Proteomes" id="UP000814033"/>
    </source>
</evidence>
<gene>
    <name evidence="1" type="ORF">FA95DRAFT_1576709</name>
</gene>
<comment type="caution">
    <text evidence="1">The sequence shown here is derived from an EMBL/GenBank/DDBJ whole genome shotgun (WGS) entry which is preliminary data.</text>
</comment>
<dbReference type="Proteomes" id="UP000814033">
    <property type="component" value="Unassembled WGS sequence"/>
</dbReference>
<keyword evidence="2" id="KW-1185">Reference proteome</keyword>
<organism evidence="1 2">
    <name type="scientific">Auriscalpium vulgare</name>
    <dbReference type="NCBI Taxonomy" id="40419"/>
    <lineage>
        <taxon>Eukaryota</taxon>
        <taxon>Fungi</taxon>
        <taxon>Dikarya</taxon>
        <taxon>Basidiomycota</taxon>
        <taxon>Agaricomycotina</taxon>
        <taxon>Agaricomycetes</taxon>
        <taxon>Russulales</taxon>
        <taxon>Auriscalpiaceae</taxon>
        <taxon>Auriscalpium</taxon>
    </lineage>
</organism>